<organism evidence="1 2">
    <name type="scientific">Phnomibacter ginsenosidimutans</name>
    <dbReference type="NCBI Taxonomy" id="2676868"/>
    <lineage>
        <taxon>Bacteria</taxon>
        <taxon>Pseudomonadati</taxon>
        <taxon>Bacteroidota</taxon>
        <taxon>Chitinophagia</taxon>
        <taxon>Chitinophagales</taxon>
        <taxon>Chitinophagaceae</taxon>
        <taxon>Phnomibacter</taxon>
    </lineage>
</organism>
<sequence>MLAKIGPEGSLHLIRKKQVSEIVRILDVTAKKTNLSHHAMDIRHFPTSVADNGGKILYLSRLWDPARHTNPEEKERRRIQSETRIAICRTIRRHFPGSIVGLANEPYTQAMAPDLVLDNSFTSKLAFMKALRSTDICLADDGLGDTPGWKIGEYLMHGKAIITTPIRTVVQDFKQGRNYLELEKNRVENDLLDLINQLLINKRYTAMGNENLAWSQRYLYPDNYLKNLLHLAGEMP</sequence>
<evidence type="ECO:0008006" key="3">
    <source>
        <dbReference type="Google" id="ProtNLM"/>
    </source>
</evidence>
<dbReference type="EMBL" id="CP046566">
    <property type="protein sequence ID" value="QGW26759.1"/>
    <property type="molecule type" value="Genomic_DNA"/>
</dbReference>
<accession>A0A6I6GNW0</accession>
<dbReference type="AlphaFoldDB" id="A0A6I6GNW0"/>
<reference evidence="1 2" key="1">
    <citation type="submission" date="2019-11" db="EMBL/GenBank/DDBJ databases">
        <authorList>
            <person name="Im W.T."/>
        </authorList>
    </citation>
    <scope>NUCLEOTIDE SEQUENCE [LARGE SCALE GENOMIC DNA]</scope>
    <source>
        <strain evidence="1 2">SB-02</strain>
    </source>
</reference>
<evidence type="ECO:0000313" key="2">
    <source>
        <dbReference type="Proteomes" id="UP000426027"/>
    </source>
</evidence>
<evidence type="ECO:0000313" key="1">
    <source>
        <dbReference type="EMBL" id="QGW26759.1"/>
    </source>
</evidence>
<gene>
    <name evidence="1" type="ORF">GLV81_00340</name>
</gene>
<protein>
    <recommendedName>
        <fullName evidence="3">Glycosyltransferase family 1 protein</fullName>
    </recommendedName>
</protein>
<proteinExistence type="predicted"/>
<dbReference type="Proteomes" id="UP000426027">
    <property type="component" value="Chromosome"/>
</dbReference>
<keyword evidence="2" id="KW-1185">Reference proteome</keyword>
<dbReference type="KEGG" id="fls:GLV81_00340"/>
<name>A0A6I6GNW0_9BACT</name>